<dbReference type="Proteomes" id="UP000254060">
    <property type="component" value="Unassembled WGS sequence"/>
</dbReference>
<feature type="domain" description="PTS EIIA type-2" evidence="1">
    <location>
        <begin position="6"/>
        <end position="151"/>
    </location>
</feature>
<dbReference type="InterPro" id="IPR016152">
    <property type="entry name" value="PTrfase/Anion_transptr"/>
</dbReference>
<dbReference type="GO" id="GO:0016740">
    <property type="term" value="F:transferase activity"/>
    <property type="evidence" value="ECO:0007669"/>
    <property type="project" value="UniProtKB-KW"/>
</dbReference>
<dbReference type="PROSITE" id="PS51094">
    <property type="entry name" value="PTS_EIIA_TYPE_2"/>
    <property type="match status" value="1"/>
</dbReference>
<dbReference type="EMBL" id="UGGP01000001">
    <property type="protein sequence ID" value="STO08916.1"/>
    <property type="molecule type" value="Genomic_DNA"/>
</dbReference>
<evidence type="ECO:0000259" key="1">
    <source>
        <dbReference type="PROSITE" id="PS51094"/>
    </source>
</evidence>
<dbReference type="AlphaFoldDB" id="A0A377FWP1"/>
<dbReference type="InterPro" id="IPR002178">
    <property type="entry name" value="PTS_EIIA_type-2_dom"/>
</dbReference>
<dbReference type="Pfam" id="PF00359">
    <property type="entry name" value="PTS_EIIA_2"/>
    <property type="match status" value="1"/>
</dbReference>
<sequence length="157" mass="17651">MCRFITEWMDTNWMWVTDQPTFERAVRAIGLELEGRGIVTDAFTRAVLEQERTIPSGVSDVAVPVAVIDVPRHAARLDGITLLHVNHPFDVGTIAGEPVRAEMMFIVTATTDDRKESYHKLLDDLLMDDEALQALVHVQSRSGLYHLQTMDLKAFSS</sequence>
<organism evidence="2 3">
    <name type="scientific">Exiguobacterium aurantiacum</name>
    <dbReference type="NCBI Taxonomy" id="33987"/>
    <lineage>
        <taxon>Bacteria</taxon>
        <taxon>Bacillati</taxon>
        <taxon>Bacillota</taxon>
        <taxon>Bacilli</taxon>
        <taxon>Bacillales</taxon>
        <taxon>Bacillales Family XII. Incertae Sedis</taxon>
        <taxon>Exiguobacterium</taxon>
    </lineage>
</organism>
<reference evidence="2 3" key="1">
    <citation type="submission" date="2018-06" db="EMBL/GenBank/DDBJ databases">
        <authorList>
            <consortium name="Pathogen Informatics"/>
            <person name="Doyle S."/>
        </authorList>
    </citation>
    <scope>NUCLEOTIDE SEQUENCE [LARGE SCALE GENOMIC DNA]</scope>
    <source>
        <strain evidence="2 3">NCTC13163</strain>
    </source>
</reference>
<proteinExistence type="predicted"/>
<evidence type="ECO:0000313" key="2">
    <source>
        <dbReference type="EMBL" id="STO08916.1"/>
    </source>
</evidence>
<name>A0A377FWP1_9BACL</name>
<dbReference type="SUPFAM" id="SSF55804">
    <property type="entry name" value="Phoshotransferase/anion transport protein"/>
    <property type="match status" value="1"/>
</dbReference>
<keyword evidence="2" id="KW-0670">Pyruvate</keyword>
<dbReference type="RefSeq" id="WP_029335805.1">
    <property type="nucleotide sequence ID" value="NZ_UGGP01000001.1"/>
</dbReference>
<evidence type="ECO:0000313" key="3">
    <source>
        <dbReference type="Proteomes" id="UP000254060"/>
    </source>
</evidence>
<keyword evidence="2" id="KW-0808">Transferase</keyword>
<protein>
    <submittedName>
        <fullName evidence="2">Phosphoenolpyruvate-dependent sugar phosphotransferase system, EIIA 2</fullName>
    </submittedName>
</protein>
<dbReference type="Gene3D" id="3.40.930.10">
    <property type="entry name" value="Mannitol-specific EII, Chain A"/>
    <property type="match status" value="1"/>
</dbReference>
<dbReference type="STRING" id="1397694.GCA_000702585_02781"/>
<accession>A0A377FWP1</accession>
<gene>
    <name evidence="2" type="ORF">NCTC13163_02294</name>
</gene>